<gene>
    <name evidence="2" type="ORF">AVENP_1635</name>
</gene>
<dbReference type="InterPro" id="IPR056906">
    <property type="entry name" value="ORF2/G2P_dom"/>
</dbReference>
<evidence type="ECO:0000313" key="2">
    <source>
        <dbReference type="EMBL" id="QKF67181.1"/>
    </source>
</evidence>
<sequence length="464" mass="55321">MYGITKHLREYALKKIDRQKEFLSNNSFQVGADIIPMIKLFKNAYINPDRYIAEVNHRAYSLNTYALMHNLKPIFGTITLPSEYHKSKTLKNGKIISNPRYCNKNKIPDIERVYDIKTKKHVLTNLQLSYFSPHEGAKKLSKMFKALIDLPFLKNIPKQDKCYFRVYEPQQDGTPHIHFSFFVPEHLLQDSYFKMQRYFSKNHPKLQVDFQINIDNPVAYLMKYILKTFDDLRQNPDNISDLSLWYIAHKITRFYTSRTLMTLEVYRKLNGRYNLLELTTMFKNKEINYFVDCDTNAVLQIVDKYGDLYVKKPTTLLLKDDSIANDLIDRRFDLKQNGTLKDRQKDKPQLSYKNVISEFERIYDIKTKKHVLTKQQSNFSSIPIYINNKKYFIKDNQVVLQERLMCVNDLIDNKLISYYYHLANKFDKLDNYSHFAIVKNEMIKRQFLNENKLNPNDMFDEFGF</sequence>
<evidence type="ECO:0000313" key="3">
    <source>
        <dbReference type="Proteomes" id="UP000503482"/>
    </source>
</evidence>
<name>A0AAE7E4X4_9BACT</name>
<keyword evidence="3" id="KW-1185">Reference proteome</keyword>
<feature type="domain" description="Replication-associated protein ORF2/G2P" evidence="1">
    <location>
        <begin position="139"/>
        <end position="228"/>
    </location>
</feature>
<protein>
    <submittedName>
        <fullName evidence="2">Phage replication initiation protein</fullName>
    </submittedName>
</protein>
<evidence type="ECO:0000259" key="1">
    <source>
        <dbReference type="Pfam" id="PF23343"/>
    </source>
</evidence>
<proteinExistence type="predicted"/>
<accession>A0AAE7E4X4</accession>
<dbReference type="EMBL" id="CP053840">
    <property type="protein sequence ID" value="QKF67181.1"/>
    <property type="molecule type" value="Genomic_DNA"/>
</dbReference>
<dbReference type="RefSeq" id="WP_128360126.1">
    <property type="nucleotide sequence ID" value="NZ_CP053840.1"/>
</dbReference>
<dbReference type="AlphaFoldDB" id="A0AAE7E4X4"/>
<dbReference type="Pfam" id="PF23343">
    <property type="entry name" value="REP_ORF2-G2P"/>
    <property type="match status" value="1"/>
</dbReference>
<dbReference type="KEGG" id="avp:AVENP_1635"/>
<dbReference type="Proteomes" id="UP000503482">
    <property type="component" value="Chromosome"/>
</dbReference>
<organism evidence="2 3">
    <name type="scientific">Arcobacter venerupis</name>
    <dbReference type="NCBI Taxonomy" id="1054033"/>
    <lineage>
        <taxon>Bacteria</taxon>
        <taxon>Pseudomonadati</taxon>
        <taxon>Campylobacterota</taxon>
        <taxon>Epsilonproteobacteria</taxon>
        <taxon>Campylobacterales</taxon>
        <taxon>Arcobacteraceae</taxon>
        <taxon>Arcobacter</taxon>
    </lineage>
</organism>
<reference evidence="2 3" key="1">
    <citation type="submission" date="2020-05" db="EMBL/GenBank/DDBJ databases">
        <title>Complete genome sequencing of Campylobacter and Arcobacter type strains.</title>
        <authorList>
            <person name="Miller W.G."/>
            <person name="Yee E."/>
        </authorList>
    </citation>
    <scope>NUCLEOTIDE SEQUENCE [LARGE SCALE GENOMIC DNA]</scope>
    <source>
        <strain evidence="2 3">LMG 26156</strain>
    </source>
</reference>